<keyword evidence="3" id="KW-1185">Reference proteome</keyword>
<dbReference type="PROSITE" id="PS50994">
    <property type="entry name" value="INTEGRASE"/>
    <property type="match status" value="1"/>
</dbReference>
<feature type="domain" description="Integrase catalytic" evidence="1">
    <location>
        <begin position="1"/>
        <end position="70"/>
    </location>
</feature>
<dbReference type="GO" id="GO:0015074">
    <property type="term" value="P:DNA integration"/>
    <property type="evidence" value="ECO:0007669"/>
    <property type="project" value="InterPro"/>
</dbReference>
<feature type="non-terminal residue" evidence="2">
    <location>
        <position position="70"/>
    </location>
</feature>
<dbReference type="GO" id="GO:0003676">
    <property type="term" value="F:nucleic acid binding"/>
    <property type="evidence" value="ECO:0007669"/>
    <property type="project" value="InterPro"/>
</dbReference>
<dbReference type="EMBL" id="LXQA010892862">
    <property type="protein sequence ID" value="MCI75871.1"/>
    <property type="molecule type" value="Genomic_DNA"/>
</dbReference>
<dbReference type="PANTHER" id="PTHR35046">
    <property type="entry name" value="ZINC KNUCKLE (CCHC-TYPE) FAMILY PROTEIN"/>
    <property type="match status" value="1"/>
</dbReference>
<comment type="caution">
    <text evidence="2">The sequence shown here is derived from an EMBL/GenBank/DDBJ whole genome shotgun (WGS) entry which is preliminary data.</text>
</comment>
<evidence type="ECO:0000313" key="3">
    <source>
        <dbReference type="Proteomes" id="UP000265520"/>
    </source>
</evidence>
<dbReference type="Gene3D" id="3.30.420.10">
    <property type="entry name" value="Ribonuclease H-like superfamily/Ribonuclease H"/>
    <property type="match status" value="1"/>
</dbReference>
<protein>
    <submittedName>
        <fullName evidence="2">Retrotransposon protein</fullName>
    </submittedName>
</protein>
<dbReference type="AlphaFoldDB" id="A0A392UQK5"/>
<evidence type="ECO:0000313" key="2">
    <source>
        <dbReference type="EMBL" id="MCI75871.1"/>
    </source>
</evidence>
<dbReference type="Proteomes" id="UP000265520">
    <property type="component" value="Unassembled WGS sequence"/>
</dbReference>
<dbReference type="InterPro" id="IPR012337">
    <property type="entry name" value="RNaseH-like_sf"/>
</dbReference>
<organism evidence="2 3">
    <name type="scientific">Trifolium medium</name>
    <dbReference type="NCBI Taxonomy" id="97028"/>
    <lineage>
        <taxon>Eukaryota</taxon>
        <taxon>Viridiplantae</taxon>
        <taxon>Streptophyta</taxon>
        <taxon>Embryophyta</taxon>
        <taxon>Tracheophyta</taxon>
        <taxon>Spermatophyta</taxon>
        <taxon>Magnoliopsida</taxon>
        <taxon>eudicotyledons</taxon>
        <taxon>Gunneridae</taxon>
        <taxon>Pentapetalae</taxon>
        <taxon>rosids</taxon>
        <taxon>fabids</taxon>
        <taxon>Fabales</taxon>
        <taxon>Fabaceae</taxon>
        <taxon>Papilionoideae</taxon>
        <taxon>50 kb inversion clade</taxon>
        <taxon>NPAAA clade</taxon>
        <taxon>Hologalegina</taxon>
        <taxon>IRL clade</taxon>
        <taxon>Trifolieae</taxon>
        <taxon>Trifolium</taxon>
    </lineage>
</organism>
<sequence>MDFVSGLPRTSKGHDMIWVVVDMLTKSAHFMAIKTGMLISKLAEIYVEQIVRLHGIPSSIVSDRDPRFTS</sequence>
<evidence type="ECO:0000259" key="1">
    <source>
        <dbReference type="PROSITE" id="PS50994"/>
    </source>
</evidence>
<proteinExistence type="predicted"/>
<reference evidence="2 3" key="1">
    <citation type="journal article" date="2018" name="Front. Plant Sci.">
        <title>Red Clover (Trifolium pratense) and Zigzag Clover (T. medium) - A Picture of Genomic Similarities and Differences.</title>
        <authorList>
            <person name="Dluhosova J."/>
            <person name="Istvanek J."/>
            <person name="Nedelnik J."/>
            <person name="Repkova J."/>
        </authorList>
    </citation>
    <scope>NUCLEOTIDE SEQUENCE [LARGE SCALE GENOMIC DNA]</scope>
    <source>
        <strain evidence="3">cv. 10/8</strain>
        <tissue evidence="2">Leaf</tissue>
    </source>
</reference>
<dbReference type="InterPro" id="IPR001584">
    <property type="entry name" value="Integrase_cat-core"/>
</dbReference>
<dbReference type="PANTHER" id="PTHR35046:SF18">
    <property type="entry name" value="RNA-DIRECTED DNA POLYMERASE"/>
    <property type="match status" value="1"/>
</dbReference>
<dbReference type="SUPFAM" id="SSF53098">
    <property type="entry name" value="Ribonuclease H-like"/>
    <property type="match status" value="1"/>
</dbReference>
<name>A0A392UQK5_9FABA</name>
<dbReference type="InterPro" id="IPR036397">
    <property type="entry name" value="RNaseH_sf"/>
</dbReference>
<accession>A0A392UQK5</accession>